<dbReference type="PROSITE" id="PS50836">
    <property type="entry name" value="DOMON"/>
    <property type="match status" value="1"/>
</dbReference>
<dbReference type="GO" id="GO:0042421">
    <property type="term" value="P:norepinephrine biosynthetic process"/>
    <property type="evidence" value="ECO:0007669"/>
    <property type="project" value="TreeGrafter"/>
</dbReference>
<dbReference type="Pfam" id="PF03351">
    <property type="entry name" value="DOMON"/>
    <property type="match status" value="1"/>
</dbReference>
<dbReference type="InterPro" id="IPR000945">
    <property type="entry name" value="DBH-like"/>
</dbReference>
<sequence length="250" mass="28576">MSQLFFFALILLFEFSIVHPKETLNSVYLDGEKAFKMYWVYNDGTNTVNFVLEVSTLGWVGFGFANKINRMKNYDVIVGKIENGRGWLTDRFTGGYSEPLADLYQDYNLTGFNESNGKTFLEFYRKRDTGDKKDIEIKPGPMLLVYAYHTLDYPSPYKTKHEKQGFKIVTLIPADTSTTQAPKRSTNVRSLRLTIENNQTKTTTPAPFTATLEETEKARVLVSISSYTRGSTFLTFLLLSCLFVQSKVNF</sequence>
<dbReference type="GO" id="GO:0005615">
    <property type="term" value="C:extracellular space"/>
    <property type="evidence" value="ECO:0007669"/>
    <property type="project" value="TreeGrafter"/>
</dbReference>
<evidence type="ECO:0000313" key="3">
    <source>
        <dbReference type="EMBL" id="RMX42409.1"/>
    </source>
</evidence>
<evidence type="ECO:0000256" key="1">
    <source>
        <dbReference type="SAM" id="SignalP"/>
    </source>
</evidence>
<dbReference type="GO" id="GO:0004500">
    <property type="term" value="F:dopamine beta-monooxygenase activity"/>
    <property type="evidence" value="ECO:0007669"/>
    <property type="project" value="InterPro"/>
</dbReference>
<dbReference type="GO" id="GO:0030667">
    <property type="term" value="C:secretory granule membrane"/>
    <property type="evidence" value="ECO:0007669"/>
    <property type="project" value="TreeGrafter"/>
</dbReference>
<organism evidence="3 4">
    <name type="scientific">Pocillopora damicornis</name>
    <name type="common">Cauliflower coral</name>
    <name type="synonym">Millepora damicornis</name>
    <dbReference type="NCBI Taxonomy" id="46731"/>
    <lineage>
        <taxon>Eukaryota</taxon>
        <taxon>Metazoa</taxon>
        <taxon>Cnidaria</taxon>
        <taxon>Anthozoa</taxon>
        <taxon>Hexacorallia</taxon>
        <taxon>Scleractinia</taxon>
        <taxon>Astrocoeniina</taxon>
        <taxon>Pocilloporidae</taxon>
        <taxon>Pocillopora</taxon>
    </lineage>
</organism>
<dbReference type="Proteomes" id="UP000275408">
    <property type="component" value="Unassembled WGS sequence"/>
</dbReference>
<protein>
    <recommendedName>
        <fullName evidence="2">DOMON domain-containing protein</fullName>
    </recommendedName>
</protein>
<dbReference type="SMART" id="SM00664">
    <property type="entry name" value="DoH"/>
    <property type="match status" value="1"/>
</dbReference>
<dbReference type="GO" id="GO:0042420">
    <property type="term" value="P:dopamine catabolic process"/>
    <property type="evidence" value="ECO:0007669"/>
    <property type="project" value="TreeGrafter"/>
</dbReference>
<name>A0A3M6TLZ5_POCDA</name>
<dbReference type="GO" id="GO:0006589">
    <property type="term" value="P:octopamine biosynthetic process"/>
    <property type="evidence" value="ECO:0007669"/>
    <property type="project" value="TreeGrafter"/>
</dbReference>
<keyword evidence="1" id="KW-0732">Signal</keyword>
<dbReference type="EMBL" id="RCHS01003371">
    <property type="protein sequence ID" value="RMX42409.1"/>
    <property type="molecule type" value="Genomic_DNA"/>
</dbReference>
<feature type="domain" description="DOMON" evidence="2">
    <location>
        <begin position="33"/>
        <end position="149"/>
    </location>
</feature>
<feature type="signal peptide" evidence="1">
    <location>
        <begin position="1"/>
        <end position="20"/>
    </location>
</feature>
<proteinExistence type="predicted"/>
<dbReference type="InterPro" id="IPR045266">
    <property type="entry name" value="DOH_DOMON"/>
</dbReference>
<dbReference type="CDD" id="cd09631">
    <property type="entry name" value="DOMON_DOH"/>
    <property type="match status" value="1"/>
</dbReference>
<keyword evidence="4" id="KW-1185">Reference proteome</keyword>
<gene>
    <name evidence="3" type="ORF">pdam_00004914</name>
</gene>
<evidence type="ECO:0000259" key="2">
    <source>
        <dbReference type="PROSITE" id="PS50836"/>
    </source>
</evidence>
<dbReference type="InterPro" id="IPR005018">
    <property type="entry name" value="DOMON_domain"/>
</dbReference>
<dbReference type="PANTHER" id="PTHR10157:SF23">
    <property type="entry name" value="MOXD1 HOMOLOG 1"/>
    <property type="match status" value="1"/>
</dbReference>
<feature type="chain" id="PRO_5018276870" description="DOMON domain-containing protein" evidence="1">
    <location>
        <begin position="21"/>
        <end position="250"/>
    </location>
</feature>
<dbReference type="AlphaFoldDB" id="A0A3M6TLZ5"/>
<accession>A0A3M6TLZ5</accession>
<comment type="caution">
    <text evidence="3">The sequence shown here is derived from an EMBL/GenBank/DDBJ whole genome shotgun (WGS) entry which is preliminary data.</text>
</comment>
<reference evidence="3 4" key="1">
    <citation type="journal article" date="2018" name="Sci. Rep.">
        <title>Comparative analysis of the Pocillopora damicornis genome highlights role of immune system in coral evolution.</title>
        <authorList>
            <person name="Cunning R."/>
            <person name="Bay R.A."/>
            <person name="Gillette P."/>
            <person name="Baker A.C."/>
            <person name="Traylor-Knowles N."/>
        </authorList>
    </citation>
    <scope>NUCLEOTIDE SEQUENCE [LARGE SCALE GENOMIC DNA]</scope>
    <source>
        <strain evidence="3">RSMAS</strain>
        <tissue evidence="3">Whole animal</tissue>
    </source>
</reference>
<dbReference type="PANTHER" id="PTHR10157">
    <property type="entry name" value="DOPAMINE BETA HYDROXYLASE RELATED"/>
    <property type="match status" value="1"/>
</dbReference>
<evidence type="ECO:0000313" key="4">
    <source>
        <dbReference type="Proteomes" id="UP000275408"/>
    </source>
</evidence>
<dbReference type="OrthoDB" id="19261at2759"/>